<protein>
    <submittedName>
        <fullName evidence="2">Uncharacterized protein</fullName>
    </submittedName>
</protein>
<name>A0A4Y2RUC2_ARAVE</name>
<evidence type="ECO:0000313" key="1">
    <source>
        <dbReference type="EMBL" id="GBN79436.1"/>
    </source>
</evidence>
<gene>
    <name evidence="2" type="ORF">AVEN_214973_1</name>
    <name evidence="1" type="ORF">AVEN_231163_1</name>
</gene>
<accession>A0A4Y2RUC2</accession>
<organism evidence="2 3">
    <name type="scientific">Araneus ventricosus</name>
    <name type="common">Orbweaver spider</name>
    <name type="synonym">Epeira ventricosa</name>
    <dbReference type="NCBI Taxonomy" id="182803"/>
    <lineage>
        <taxon>Eukaryota</taxon>
        <taxon>Metazoa</taxon>
        <taxon>Ecdysozoa</taxon>
        <taxon>Arthropoda</taxon>
        <taxon>Chelicerata</taxon>
        <taxon>Arachnida</taxon>
        <taxon>Araneae</taxon>
        <taxon>Araneomorphae</taxon>
        <taxon>Entelegynae</taxon>
        <taxon>Araneoidea</taxon>
        <taxon>Araneidae</taxon>
        <taxon>Araneus</taxon>
    </lineage>
</organism>
<dbReference type="EMBL" id="BGPR01147646">
    <property type="protein sequence ID" value="GBN79462.1"/>
    <property type="molecule type" value="Genomic_DNA"/>
</dbReference>
<evidence type="ECO:0000313" key="3">
    <source>
        <dbReference type="Proteomes" id="UP000499080"/>
    </source>
</evidence>
<dbReference type="Proteomes" id="UP000499080">
    <property type="component" value="Unassembled WGS sequence"/>
</dbReference>
<keyword evidence="3" id="KW-1185">Reference proteome</keyword>
<comment type="caution">
    <text evidence="2">The sequence shown here is derived from an EMBL/GenBank/DDBJ whole genome shotgun (WGS) entry which is preliminary data.</text>
</comment>
<dbReference type="EMBL" id="BGPR01147625">
    <property type="protein sequence ID" value="GBN79436.1"/>
    <property type="molecule type" value="Genomic_DNA"/>
</dbReference>
<reference evidence="2 3" key="1">
    <citation type="journal article" date="2019" name="Sci. Rep.">
        <title>Orb-weaving spider Araneus ventricosus genome elucidates the spidroin gene catalogue.</title>
        <authorList>
            <person name="Kono N."/>
            <person name="Nakamura H."/>
            <person name="Ohtoshi R."/>
            <person name="Moran D.A.P."/>
            <person name="Shinohara A."/>
            <person name="Yoshida Y."/>
            <person name="Fujiwara M."/>
            <person name="Mori M."/>
            <person name="Tomita M."/>
            <person name="Arakawa K."/>
        </authorList>
    </citation>
    <scope>NUCLEOTIDE SEQUENCE [LARGE SCALE GENOMIC DNA]</scope>
</reference>
<evidence type="ECO:0000313" key="2">
    <source>
        <dbReference type="EMBL" id="GBN79462.1"/>
    </source>
</evidence>
<sequence>MALEFARRGDPICPTGARFPRQGARPAVWGDECNEIGLKFLTDYYSSTKTPTDTKFCPLAPPLVVLSHGLIGLYPRDVINPGASKSLLY</sequence>
<proteinExistence type="predicted"/>
<dbReference type="AlphaFoldDB" id="A0A4Y2RUC2"/>